<dbReference type="CDD" id="cd19080">
    <property type="entry name" value="AKR_AKR9A_9B"/>
    <property type="match status" value="1"/>
</dbReference>
<reference evidence="5" key="1">
    <citation type="submission" date="2022-10" db="EMBL/GenBank/DDBJ databases">
        <title>Culturing micro-colonial fungi from biological soil crusts in the Mojave desert and describing Neophaeococcomyces mojavensis, and introducing the new genera and species Taxawa tesnikishii.</title>
        <authorList>
            <person name="Kurbessoian T."/>
            <person name="Stajich J.E."/>
        </authorList>
    </citation>
    <scope>NUCLEOTIDE SEQUENCE</scope>
    <source>
        <strain evidence="5">TK_35</strain>
    </source>
</reference>
<comment type="similarity">
    <text evidence="2">Belongs to the aldo/keto reductase family. Aldo/keto reductase 2 subfamily.</text>
</comment>
<feature type="domain" description="NADP-dependent oxidoreductase" evidence="4">
    <location>
        <begin position="305"/>
        <end position="612"/>
    </location>
</feature>
<protein>
    <recommendedName>
        <fullName evidence="4">NADP-dependent oxidoreductase domain-containing protein</fullName>
    </recommendedName>
</protein>
<accession>A0AA38X9I3</accession>
<dbReference type="FunFam" id="3.20.20.100:FF:000004">
    <property type="entry name" value="Oxidoreductase, aldo/keto reductase"/>
    <property type="match status" value="1"/>
</dbReference>
<dbReference type="InterPro" id="IPR036812">
    <property type="entry name" value="NAD(P)_OxRdtase_dom_sf"/>
</dbReference>
<sequence length="643" mass="69870">MKAGERRLPVLQHAAKAAGGQVVGDQRSEPLRHAKPRQHRRIGQFGIVEHQPPLDGYVQVTPLTAEFPGHEPAIGAAVDDTVVALQVLRALRHTVAREVSRRGHHHLALGRPDRHRDHALRQRLTQADAGVEALGDQIGQRRLHAQFHLHLRIPGQEGRQRRQNPALGNDAWQGDAQPTGRHGPRAVQVFESRFDLSQPATKRAPCSVSPTRRVVRCNRRTPIRASSARTLCDSADVETPSASAARVKLAWSATWTNATTADSVYPQDHRVDALPPGGTPPPPMECHMSLDHYRLLGRSGLRVSPMALGTMTFGADWGWGADEAEARRIFDAYVERGGNFVDTANNYTNGSAETLLGRFAQGRRERLVIASKYTLATVPGDPNNAGNHRKSMMRSVEDSLRRLGTDYLDLLYLHAWDDTTGVDEVMRGFDDLVRSGKVLYAGISDTPAWQIARMQTLADLRGWSPLVALQIEYSLIQRSVEQELLPMADALGLGVVAWSPLGSGVLTGKYSTADLTAAESPDATPGGSRRNVALINGALTPRSLTIAEEVAAIAADLSHSAAQVALAWLLQRPGAGAMPIVGARTLDQFEHNLAALDLALPADALARLDAISAVAPAFPHDFLQMPLPRMLMSGGTQLQPRTR</sequence>
<dbReference type="PANTHER" id="PTHR43364">
    <property type="entry name" value="NADH-SPECIFIC METHYLGLYOXAL REDUCTASE-RELATED"/>
    <property type="match status" value="1"/>
</dbReference>
<evidence type="ECO:0000313" key="5">
    <source>
        <dbReference type="EMBL" id="KAJ9609261.1"/>
    </source>
</evidence>
<evidence type="ECO:0000259" key="4">
    <source>
        <dbReference type="Pfam" id="PF00248"/>
    </source>
</evidence>
<dbReference type="GO" id="GO:0005829">
    <property type="term" value="C:cytosol"/>
    <property type="evidence" value="ECO:0007669"/>
    <property type="project" value="TreeGrafter"/>
</dbReference>
<dbReference type="GO" id="GO:0016491">
    <property type="term" value="F:oxidoreductase activity"/>
    <property type="evidence" value="ECO:0007669"/>
    <property type="project" value="UniProtKB-KW"/>
</dbReference>
<keyword evidence="1" id="KW-0560">Oxidoreductase</keyword>
<dbReference type="Pfam" id="PF00248">
    <property type="entry name" value="Aldo_ket_red"/>
    <property type="match status" value="1"/>
</dbReference>
<name>A0AA38X9I3_9EURO</name>
<gene>
    <name evidence="5" type="ORF">H2204_015613</name>
</gene>
<dbReference type="Gene3D" id="3.20.20.100">
    <property type="entry name" value="NADP-dependent oxidoreductase domain"/>
    <property type="match status" value="1"/>
</dbReference>
<feature type="region of interest" description="Disordered" evidence="3">
    <location>
        <begin position="156"/>
        <end position="183"/>
    </location>
</feature>
<evidence type="ECO:0000256" key="3">
    <source>
        <dbReference type="SAM" id="MobiDB-lite"/>
    </source>
</evidence>
<comment type="caution">
    <text evidence="5">The sequence shown here is derived from an EMBL/GenBank/DDBJ whole genome shotgun (WGS) entry which is preliminary data.</text>
</comment>
<dbReference type="EMBL" id="JAPDRN010000270">
    <property type="protein sequence ID" value="KAJ9609261.1"/>
    <property type="molecule type" value="Genomic_DNA"/>
</dbReference>
<dbReference type="InterPro" id="IPR023210">
    <property type="entry name" value="NADP_OxRdtase_dom"/>
</dbReference>
<organism evidence="5">
    <name type="scientific">Knufia peltigerae</name>
    <dbReference type="NCBI Taxonomy" id="1002370"/>
    <lineage>
        <taxon>Eukaryota</taxon>
        <taxon>Fungi</taxon>
        <taxon>Dikarya</taxon>
        <taxon>Ascomycota</taxon>
        <taxon>Pezizomycotina</taxon>
        <taxon>Eurotiomycetes</taxon>
        <taxon>Chaetothyriomycetidae</taxon>
        <taxon>Chaetothyriales</taxon>
        <taxon>Trichomeriaceae</taxon>
        <taxon>Knufia</taxon>
    </lineage>
</organism>
<evidence type="ECO:0000256" key="1">
    <source>
        <dbReference type="ARBA" id="ARBA00023002"/>
    </source>
</evidence>
<dbReference type="AlphaFoldDB" id="A0AA38X9I3"/>
<dbReference type="SUPFAM" id="SSF51430">
    <property type="entry name" value="NAD(P)-linked oxidoreductase"/>
    <property type="match status" value="1"/>
</dbReference>
<proteinExistence type="inferred from homology"/>
<evidence type="ECO:0000256" key="2">
    <source>
        <dbReference type="ARBA" id="ARBA00038157"/>
    </source>
</evidence>
<feature type="region of interest" description="Disordered" evidence="3">
    <location>
        <begin position="14"/>
        <end position="37"/>
    </location>
</feature>
<dbReference type="PANTHER" id="PTHR43364:SF4">
    <property type="entry name" value="NAD(P)-LINKED OXIDOREDUCTASE SUPERFAMILY PROTEIN"/>
    <property type="match status" value="1"/>
</dbReference>
<dbReference type="InterPro" id="IPR050523">
    <property type="entry name" value="AKR_Detox_Biosynth"/>
</dbReference>